<evidence type="ECO:0000313" key="3">
    <source>
        <dbReference type="Proteomes" id="UP000776983"/>
    </source>
</evidence>
<keyword evidence="1" id="KW-0472">Membrane</keyword>
<feature type="transmembrane region" description="Helical" evidence="1">
    <location>
        <begin position="120"/>
        <end position="137"/>
    </location>
</feature>
<evidence type="ECO:0000256" key="1">
    <source>
        <dbReference type="SAM" id="Phobius"/>
    </source>
</evidence>
<feature type="transmembrane region" description="Helical" evidence="1">
    <location>
        <begin position="12"/>
        <end position="33"/>
    </location>
</feature>
<proteinExistence type="predicted"/>
<feature type="transmembrane region" description="Helical" evidence="1">
    <location>
        <begin position="143"/>
        <end position="167"/>
    </location>
</feature>
<dbReference type="EMBL" id="JACDXW010000009">
    <property type="protein sequence ID" value="MCB5364828.1"/>
    <property type="molecule type" value="Genomic_DNA"/>
</dbReference>
<evidence type="ECO:0008006" key="4">
    <source>
        <dbReference type="Google" id="ProtNLM"/>
    </source>
</evidence>
<keyword evidence="1" id="KW-1133">Transmembrane helix</keyword>
<feature type="transmembrane region" description="Helical" evidence="1">
    <location>
        <begin position="174"/>
        <end position="195"/>
    </location>
</feature>
<feature type="transmembrane region" description="Helical" evidence="1">
    <location>
        <begin position="45"/>
        <end position="66"/>
    </location>
</feature>
<reference evidence="2 3" key="1">
    <citation type="submission" date="2020-07" db="EMBL/GenBank/DDBJ databases">
        <title>Pusillimonas sp. nov., isolated from poultry manure in Taiwan.</title>
        <authorList>
            <person name="Lin S.-Y."/>
            <person name="Tang Y.-S."/>
            <person name="Young C.-C."/>
        </authorList>
    </citation>
    <scope>NUCLEOTIDE SEQUENCE [LARGE SCALE GENOMIC DNA]</scope>
    <source>
        <strain evidence="2 3">CC-YST705</strain>
    </source>
</reference>
<evidence type="ECO:0000313" key="2">
    <source>
        <dbReference type="EMBL" id="MCB5364828.1"/>
    </source>
</evidence>
<feature type="transmembrane region" description="Helical" evidence="1">
    <location>
        <begin position="78"/>
        <end position="99"/>
    </location>
</feature>
<protein>
    <recommendedName>
        <fullName evidence="4">Transmembrane protein</fullName>
    </recommendedName>
</protein>
<accession>A0ABS8CFN5</accession>
<name>A0ABS8CFN5_9BURK</name>
<gene>
    <name evidence="2" type="ORF">H0484_13845</name>
</gene>
<dbReference type="Proteomes" id="UP000776983">
    <property type="component" value="Unassembled WGS sequence"/>
</dbReference>
<comment type="caution">
    <text evidence="2">The sequence shown here is derived from an EMBL/GenBank/DDBJ whole genome shotgun (WGS) entry which is preliminary data.</text>
</comment>
<keyword evidence="3" id="KW-1185">Reference proteome</keyword>
<dbReference type="RefSeq" id="WP_226955243.1">
    <property type="nucleotide sequence ID" value="NZ_JACDXW010000009.1"/>
</dbReference>
<sequence length="196" mass="22833">MEQNVVNYEHFTHVRIIIGMVLGISVARLVVGTSEFLQHPNRKKIYLVHLGWVLYLFLTITHFWWYEFGLFKVRVWSFGLYLFLISFACLFAFAASMLFPSSMSEYESYEDYFQARRKTFYSMFAALAAADLIDTAIKGLDHFYALGIDYPLQQVGFILLSLIAIFVPSKLYQGMFVAGILVYKVLWMFRIYGVLD</sequence>
<organism evidence="2 3">
    <name type="scientific">Mesopusillimonas faecipullorum</name>
    <dbReference type="NCBI Taxonomy" id="2755040"/>
    <lineage>
        <taxon>Bacteria</taxon>
        <taxon>Pseudomonadati</taxon>
        <taxon>Pseudomonadota</taxon>
        <taxon>Betaproteobacteria</taxon>
        <taxon>Burkholderiales</taxon>
        <taxon>Alcaligenaceae</taxon>
        <taxon>Mesopusillimonas</taxon>
    </lineage>
</organism>
<keyword evidence="1" id="KW-0812">Transmembrane</keyword>